<evidence type="ECO:0000256" key="12">
    <source>
        <dbReference type="ARBA" id="ARBA00022496"/>
    </source>
</evidence>
<dbReference type="InterPro" id="IPR036942">
    <property type="entry name" value="Beta-barrel_TonB_sf"/>
</dbReference>
<keyword evidence="14 30" id="KW-0812">Transmembrane</keyword>
<evidence type="ECO:0000256" key="27">
    <source>
        <dbReference type="ARBA" id="ARBA00023239"/>
    </source>
</evidence>
<keyword evidence="25 34" id="KW-0675">Receptor</keyword>
<keyword evidence="15 29" id="KW-0479">Metal-binding</keyword>
<dbReference type="PANTHER" id="PTHR43622:SF7">
    <property type="entry name" value="3-DEHYDROQUINATE SYNTHASE, CHLOROPLASTIC"/>
    <property type="match status" value="1"/>
</dbReference>
<evidence type="ECO:0000256" key="32">
    <source>
        <dbReference type="SAM" id="SignalP"/>
    </source>
</evidence>
<dbReference type="Pfam" id="PF24621">
    <property type="entry name" value="DHQS_C"/>
    <property type="match status" value="1"/>
</dbReference>
<feature type="binding site" evidence="29">
    <location>
        <position position="804"/>
    </location>
    <ligand>
        <name>Zn(2+)</name>
        <dbReference type="ChEBI" id="CHEBI:29105"/>
    </ligand>
</feature>
<comment type="catalytic activity">
    <reaction evidence="1 29">
        <text>7-phospho-2-dehydro-3-deoxy-D-arabino-heptonate = 3-dehydroquinate + phosphate</text>
        <dbReference type="Rhea" id="RHEA:21968"/>
        <dbReference type="ChEBI" id="CHEBI:32364"/>
        <dbReference type="ChEBI" id="CHEBI:43474"/>
        <dbReference type="ChEBI" id="CHEBI:58394"/>
        <dbReference type="EC" id="4.2.3.4"/>
    </reaction>
</comment>
<feature type="signal peptide" evidence="32">
    <location>
        <begin position="1"/>
        <end position="35"/>
    </location>
</feature>
<dbReference type="InterPro" id="IPR050071">
    <property type="entry name" value="Dehydroquinate_synthase"/>
</dbReference>
<dbReference type="EMBL" id="RBSV01000336">
    <property type="protein sequence ID" value="RMS76181.1"/>
    <property type="molecule type" value="Genomic_DNA"/>
</dbReference>
<comment type="caution">
    <text evidence="34">The sequence shown here is derived from an EMBL/GenBank/DDBJ whole genome shotgun (WGS) entry which is preliminary data.</text>
</comment>
<feature type="binding site" evidence="29">
    <location>
        <begin position="749"/>
        <end position="750"/>
    </location>
    <ligand>
        <name>NAD(+)</name>
        <dbReference type="ChEBI" id="CHEBI:57540"/>
    </ligand>
</feature>
<dbReference type="GO" id="GO:0046872">
    <property type="term" value="F:metal ion binding"/>
    <property type="evidence" value="ECO:0007669"/>
    <property type="project" value="UniProtKB-KW"/>
</dbReference>
<evidence type="ECO:0000256" key="31">
    <source>
        <dbReference type="RuleBase" id="RU003357"/>
    </source>
</evidence>
<evidence type="ECO:0000256" key="29">
    <source>
        <dbReference type="HAMAP-Rule" id="MF_00110"/>
    </source>
</evidence>
<keyword evidence="12" id="KW-0410">Iron transport</keyword>
<evidence type="ECO:0000256" key="24">
    <source>
        <dbReference type="ARBA" id="ARBA00023141"/>
    </source>
</evidence>
<keyword evidence="19" id="KW-0408">Iron</keyword>
<comment type="similarity">
    <text evidence="7 29">Belongs to the sugar phosphate cyclases superfamily. Dehydroquinate synthase family.</text>
</comment>
<keyword evidence="13 29" id="KW-0028">Amino-acid biosynthesis</keyword>
<feature type="binding site" evidence="29">
    <location>
        <position position="884"/>
    </location>
    <ligand>
        <name>Zn(2+)</name>
        <dbReference type="ChEBI" id="CHEBI:29105"/>
    </ligand>
</feature>
<evidence type="ECO:0000256" key="14">
    <source>
        <dbReference type="ARBA" id="ARBA00022692"/>
    </source>
</evidence>
<dbReference type="Gene3D" id="2.40.170.20">
    <property type="entry name" value="TonB-dependent receptor, beta-barrel domain"/>
    <property type="match status" value="1"/>
</dbReference>
<evidence type="ECO:0000256" key="10">
    <source>
        <dbReference type="ARBA" id="ARBA00022448"/>
    </source>
</evidence>
<comment type="pathway">
    <text evidence="6 29">Metabolic intermediate biosynthesis; chorismate biosynthesis; chorismate from D-erythrose 4-phosphate and phosphoenolpyruvate: step 2/7.</text>
</comment>
<keyword evidence="17 29" id="KW-0547">Nucleotide-binding</keyword>
<dbReference type="CDD" id="cd08195">
    <property type="entry name" value="DHQS"/>
    <property type="match status" value="1"/>
</dbReference>
<dbReference type="NCBIfam" id="TIGR01357">
    <property type="entry name" value="aroB"/>
    <property type="match status" value="1"/>
</dbReference>
<dbReference type="Gene3D" id="1.20.1090.10">
    <property type="entry name" value="Dehydroquinate synthase-like - alpha domain"/>
    <property type="match status" value="1"/>
</dbReference>
<keyword evidence="29" id="KW-0963">Cytoplasm</keyword>
<evidence type="ECO:0000256" key="1">
    <source>
        <dbReference type="ARBA" id="ARBA00001393"/>
    </source>
</evidence>
<dbReference type="PANTHER" id="PTHR43622">
    <property type="entry name" value="3-DEHYDROQUINATE SYNTHASE"/>
    <property type="match status" value="1"/>
</dbReference>
<comment type="cofactor">
    <cofactor evidence="2 29">
        <name>NAD(+)</name>
        <dbReference type="ChEBI" id="CHEBI:57540"/>
    </cofactor>
</comment>
<evidence type="ECO:0000256" key="19">
    <source>
        <dbReference type="ARBA" id="ARBA00023004"/>
    </source>
</evidence>
<dbReference type="UniPathway" id="UPA00053">
    <property type="reaction ID" value="UER00085"/>
</dbReference>
<evidence type="ECO:0000313" key="35">
    <source>
        <dbReference type="Proteomes" id="UP000268887"/>
    </source>
</evidence>
<evidence type="ECO:0000256" key="7">
    <source>
        <dbReference type="ARBA" id="ARBA00005412"/>
    </source>
</evidence>
<dbReference type="GO" id="GO:0009423">
    <property type="term" value="P:chorismate biosynthetic process"/>
    <property type="evidence" value="ECO:0007669"/>
    <property type="project" value="UniProtKB-UniRule"/>
</dbReference>
<dbReference type="NCBIfam" id="TIGR01783">
    <property type="entry name" value="TonB-siderophor"/>
    <property type="match status" value="1"/>
</dbReference>
<gene>
    <name evidence="29" type="primary">aroB</name>
    <name evidence="34" type="ORF">ALP60_00995</name>
</gene>
<dbReference type="GO" id="GO:0003856">
    <property type="term" value="F:3-dehydroquinate synthase activity"/>
    <property type="evidence" value="ECO:0007669"/>
    <property type="project" value="UniProtKB-UniRule"/>
</dbReference>
<dbReference type="InterPro" id="IPR016037">
    <property type="entry name" value="DHQ_synth_AroB"/>
</dbReference>
<dbReference type="SUPFAM" id="SSF56935">
    <property type="entry name" value="Porins"/>
    <property type="match status" value="1"/>
</dbReference>
<feature type="binding site" evidence="29">
    <location>
        <position position="867"/>
    </location>
    <ligand>
        <name>Zn(2+)</name>
        <dbReference type="ChEBI" id="CHEBI:29105"/>
    </ligand>
</feature>
<dbReference type="GO" id="GO:0015343">
    <property type="term" value="F:siderophore-iron transmembrane transporter activity"/>
    <property type="evidence" value="ECO:0007669"/>
    <property type="project" value="InterPro"/>
</dbReference>
<name>A0A3M5FQE9_PSESS</name>
<comment type="subcellular location">
    <subcellularLocation>
        <location evidence="5 30">Cell outer membrane</location>
        <topology evidence="5 30">Multi-pass membrane protein</topology>
    </subcellularLocation>
    <subcellularLocation>
        <location evidence="29">Cytoplasm</location>
    </subcellularLocation>
</comment>
<dbReference type="Gene3D" id="3.55.50.30">
    <property type="match status" value="1"/>
</dbReference>
<evidence type="ECO:0000256" key="30">
    <source>
        <dbReference type="PROSITE-ProRule" id="PRU01360"/>
    </source>
</evidence>
<evidence type="ECO:0000256" key="4">
    <source>
        <dbReference type="ARBA" id="ARBA00003485"/>
    </source>
</evidence>
<keyword evidence="16 32" id="KW-0732">Signal</keyword>
<sequence>MPTPFSRLRTGRVKTLGLRLGGLVLALAFQGEALAEEFDFDIPAQPLNSALKELGRQGDLQILYNPDDVNGKFSSPVHGRLTPEQAVADLLKQAGVTHNLEADTLTLGSAASAQPMNLGPVAIKGDPFGITTEGSGSYAATGVSINKASQSLRETPQSVTVMTRQLMNDKNLNGLDEVMAQTPGITFSQRNFGSHVFSSRGFALEDESYTIDGVAGQGYSVTGWMTPDTEIYDRVEVLRGAAGLLIGAGNPGGAVNLVRKRPTALPQFSITTRAGSWDQYRVDLDGSSKLNDSGSVRGRFVTSYEDRGYFIDGLKKTAPLLYGILETDLSEDTTLTLGLRHQSADTHGYSIFGLPRYSNGKAIDLPRSTSLAQDWNRHQTRTDEVFSELETRFDENWSGTLSATHSDGAFDQKVAYAQGAINPATQSGSRLVRTLFRSDTLQSDGFDSHLDGRFDAFGLTHQLTIGGNWSEQKRDSRYATVNSNRPLDIFNPDHDAIAEPGRPAWRSTDYSDKRYGVYSNLRLSLTESLSLVMGGRVSWYDYQSQSAGVTTRAQEENQVTPFVGVIYDLNRDWSWYASYTDIFLPQSGYRTASGAFLDPAIGASHETGIKGELFDKRLNVSFALFYVKQKDVAVEDDANAGQCLSNDAYGTCYVNGDIRRSKGIDMEISGEPLPGLQTLAGYNVLPIVLPDGEAFKNWETLQTIFDGLLTARHDRRTTVIALGGGVIGDMAGFAAACYQRGVNFIQIPTTLLSQVDSSVGGKTGINHPLGKNMVGAFYQPSVVLIDTTSLNTLPERELSAGLAEVIKYGLICDEPFLTWLEEHVDALRGLDQAALTVAIERSCAAKALVVGADERESGVRATLNLGHTFGHAIETHMGYGVWLHGEAVAAGTVMALEMSSRLGWISTQDRDRGIRLFQRAGLPVVPPQYMTEDNFLEHMAIDKKVIDGRLRLVLLRQMGEAVITDDYPKEVLQATLVADYRALVDQLRG</sequence>
<dbReference type="InterPro" id="IPR012910">
    <property type="entry name" value="Plug_dom"/>
</dbReference>
<comment type="caution">
    <text evidence="29">Lacks conserved residue(s) required for the propagation of feature annotation.</text>
</comment>
<feature type="binding site" evidence="29">
    <location>
        <position position="762"/>
    </location>
    <ligand>
        <name>NAD(+)</name>
        <dbReference type="ChEBI" id="CHEBI:57540"/>
    </ligand>
</feature>
<dbReference type="Pfam" id="PF01761">
    <property type="entry name" value="DHQ_synthase"/>
    <property type="match status" value="1"/>
</dbReference>
<dbReference type="SUPFAM" id="SSF56796">
    <property type="entry name" value="Dehydroquinate synthase-like"/>
    <property type="match status" value="1"/>
</dbReference>
<keyword evidence="23 30" id="KW-0472">Membrane</keyword>
<evidence type="ECO:0000256" key="11">
    <source>
        <dbReference type="ARBA" id="ARBA00022452"/>
    </source>
</evidence>
<dbReference type="GO" id="GO:0005737">
    <property type="term" value="C:cytoplasm"/>
    <property type="evidence" value="ECO:0007669"/>
    <property type="project" value="UniProtKB-SubCell"/>
</dbReference>
<feature type="domain" description="Secretin/TonB short N-terminal" evidence="33">
    <location>
        <begin position="60"/>
        <end position="110"/>
    </location>
</feature>
<proteinExistence type="inferred from homology"/>
<keyword evidence="21" id="KW-0406">Ion transport</keyword>
<dbReference type="InterPro" id="IPR037066">
    <property type="entry name" value="Plug_dom_sf"/>
</dbReference>
<dbReference type="FunFam" id="1.20.1090.10:FF:000002">
    <property type="entry name" value="3-dehydroquinate synthase"/>
    <property type="match status" value="1"/>
</dbReference>
<comment type="similarity">
    <text evidence="8 30 31">Belongs to the TonB-dependent receptor family.</text>
</comment>
<dbReference type="HAMAP" id="MF_00110">
    <property type="entry name" value="DHQ_synthase"/>
    <property type="match status" value="1"/>
</dbReference>
<evidence type="ECO:0000259" key="33">
    <source>
        <dbReference type="SMART" id="SM00965"/>
    </source>
</evidence>
<dbReference type="InterPro" id="IPR000531">
    <property type="entry name" value="Beta-barrel_TonB"/>
</dbReference>
<evidence type="ECO:0000256" key="20">
    <source>
        <dbReference type="ARBA" id="ARBA00023027"/>
    </source>
</evidence>
<evidence type="ECO:0000256" key="15">
    <source>
        <dbReference type="ARBA" id="ARBA00022723"/>
    </source>
</evidence>
<comment type="cofactor">
    <cofactor evidence="29">
        <name>Co(2+)</name>
        <dbReference type="ChEBI" id="CHEBI:48828"/>
    </cofactor>
    <cofactor evidence="29">
        <name>Zn(2+)</name>
        <dbReference type="ChEBI" id="CHEBI:29105"/>
    </cofactor>
    <text evidence="29">Binds 1 divalent metal cation per subunit. Can use either Co(2+) or Zn(2+).</text>
</comment>
<dbReference type="Pfam" id="PF07660">
    <property type="entry name" value="STN"/>
    <property type="match status" value="1"/>
</dbReference>
<keyword evidence="24 29" id="KW-0057">Aromatic amino acid biosynthesis</keyword>
<evidence type="ECO:0000256" key="13">
    <source>
        <dbReference type="ARBA" id="ARBA00022605"/>
    </source>
</evidence>
<dbReference type="GO" id="GO:0009279">
    <property type="term" value="C:cell outer membrane"/>
    <property type="evidence" value="ECO:0007669"/>
    <property type="project" value="UniProtKB-SubCell"/>
</dbReference>
<feature type="binding site" evidence="29">
    <location>
        <position position="771"/>
    </location>
    <ligand>
        <name>NAD(+)</name>
        <dbReference type="ChEBI" id="CHEBI:57540"/>
    </ligand>
</feature>
<dbReference type="InterPro" id="IPR030960">
    <property type="entry name" value="DHQS/DOIS_N"/>
</dbReference>
<dbReference type="EC" id="4.2.3.4" evidence="9 29"/>
<evidence type="ECO:0000256" key="22">
    <source>
        <dbReference type="ARBA" id="ARBA00023077"/>
    </source>
</evidence>
<evidence type="ECO:0000256" key="2">
    <source>
        <dbReference type="ARBA" id="ARBA00001911"/>
    </source>
</evidence>
<dbReference type="Gene3D" id="2.170.130.10">
    <property type="entry name" value="TonB-dependent receptor, plug domain"/>
    <property type="match status" value="1"/>
</dbReference>
<comment type="function">
    <text evidence="4 29">Catalyzes the conversion of 3-deoxy-D-arabino-heptulosonate 7-phosphate (DAHP) to dehydroquinate (DHQ).</text>
</comment>
<dbReference type="GO" id="GO:0000166">
    <property type="term" value="F:nucleotide binding"/>
    <property type="evidence" value="ECO:0007669"/>
    <property type="project" value="UniProtKB-KW"/>
</dbReference>
<keyword evidence="27 29" id="KW-0456">Lyase</keyword>
<evidence type="ECO:0000256" key="18">
    <source>
        <dbReference type="ARBA" id="ARBA00022833"/>
    </source>
</evidence>
<dbReference type="GO" id="GO:0015891">
    <property type="term" value="P:siderophore transport"/>
    <property type="evidence" value="ECO:0007669"/>
    <property type="project" value="InterPro"/>
</dbReference>
<keyword evidence="20 29" id="KW-0520">NAD</keyword>
<evidence type="ECO:0000256" key="6">
    <source>
        <dbReference type="ARBA" id="ARBA00004661"/>
    </source>
</evidence>
<accession>A0A3M5FQE9</accession>
<feature type="chain" id="PRO_5018158460" description="3-dehydroquinate synthase" evidence="32">
    <location>
        <begin position="36"/>
        <end position="989"/>
    </location>
</feature>
<dbReference type="InterPro" id="IPR010105">
    <property type="entry name" value="TonB_sidphr_rcpt"/>
</dbReference>
<evidence type="ECO:0000313" key="34">
    <source>
        <dbReference type="EMBL" id="RMS76181.1"/>
    </source>
</evidence>
<dbReference type="InterPro" id="IPR039426">
    <property type="entry name" value="TonB-dep_rcpt-like"/>
</dbReference>
<keyword evidence="11 30" id="KW-1134">Transmembrane beta strand</keyword>
<dbReference type="InterPro" id="IPR011662">
    <property type="entry name" value="Secretin/TonB_short_N"/>
</dbReference>
<dbReference type="Pfam" id="PF00593">
    <property type="entry name" value="TonB_dep_Rec_b-barrel"/>
    <property type="match status" value="1"/>
</dbReference>
<keyword evidence="10 30" id="KW-0813">Transport</keyword>
<dbReference type="Proteomes" id="UP000268887">
    <property type="component" value="Unassembled WGS sequence"/>
</dbReference>
<keyword evidence="26 30" id="KW-0998">Cell outer membrane</keyword>
<evidence type="ECO:0000256" key="16">
    <source>
        <dbReference type="ARBA" id="ARBA00022729"/>
    </source>
</evidence>
<dbReference type="GO" id="GO:0009073">
    <property type="term" value="P:aromatic amino acid family biosynthetic process"/>
    <property type="evidence" value="ECO:0007669"/>
    <property type="project" value="UniProtKB-KW"/>
</dbReference>
<comment type="cofactor">
    <cofactor evidence="3">
        <name>Zn(2+)</name>
        <dbReference type="ChEBI" id="CHEBI:29105"/>
    </cofactor>
</comment>
<evidence type="ECO:0000256" key="3">
    <source>
        <dbReference type="ARBA" id="ARBA00001947"/>
    </source>
</evidence>
<evidence type="ECO:0000256" key="21">
    <source>
        <dbReference type="ARBA" id="ARBA00023065"/>
    </source>
</evidence>
<dbReference type="InterPro" id="IPR056179">
    <property type="entry name" value="DHQS_C"/>
</dbReference>
<evidence type="ECO:0000256" key="26">
    <source>
        <dbReference type="ARBA" id="ARBA00023237"/>
    </source>
</evidence>
<evidence type="ECO:0000256" key="17">
    <source>
        <dbReference type="ARBA" id="ARBA00022741"/>
    </source>
</evidence>
<dbReference type="PROSITE" id="PS52016">
    <property type="entry name" value="TONB_DEPENDENT_REC_3"/>
    <property type="match status" value="1"/>
</dbReference>
<evidence type="ECO:0000256" key="8">
    <source>
        <dbReference type="ARBA" id="ARBA00009810"/>
    </source>
</evidence>
<keyword evidence="18 29" id="KW-0862">Zinc</keyword>
<evidence type="ECO:0000256" key="23">
    <source>
        <dbReference type="ARBA" id="ARBA00023136"/>
    </source>
</evidence>
<feature type="binding site" evidence="29">
    <location>
        <begin position="691"/>
        <end position="696"/>
    </location>
    <ligand>
        <name>NAD(+)</name>
        <dbReference type="ChEBI" id="CHEBI:57540"/>
    </ligand>
</feature>
<dbReference type="GO" id="GO:0008652">
    <property type="term" value="P:amino acid biosynthetic process"/>
    <property type="evidence" value="ECO:0007669"/>
    <property type="project" value="UniProtKB-KW"/>
</dbReference>
<feature type="binding site" evidence="29">
    <location>
        <begin position="725"/>
        <end position="729"/>
    </location>
    <ligand>
        <name>NAD(+)</name>
        <dbReference type="ChEBI" id="CHEBI:57540"/>
    </ligand>
</feature>
<dbReference type="FunFam" id="3.40.50.1970:FF:000007">
    <property type="entry name" value="Pentafunctional AROM polypeptide"/>
    <property type="match status" value="1"/>
</dbReference>
<keyword evidence="28 29" id="KW-0170">Cobalt</keyword>
<reference evidence="34 35" key="1">
    <citation type="submission" date="2018-08" db="EMBL/GenBank/DDBJ databases">
        <title>Recombination of ecologically and evolutionarily significant loci maintains genetic cohesion in the Pseudomonas syringae species complex.</title>
        <authorList>
            <person name="Dillon M."/>
            <person name="Thakur S."/>
            <person name="Almeida R.N.D."/>
            <person name="Weir B.S."/>
            <person name="Guttman D.S."/>
        </authorList>
    </citation>
    <scope>NUCLEOTIDE SEQUENCE [LARGE SCALE GENOMIC DNA]</scope>
    <source>
        <strain evidence="34 35">ICMP 13927</strain>
    </source>
</reference>
<dbReference type="FunFam" id="2.170.130.10:FF:000010">
    <property type="entry name" value="Ferripyoverdine receptor"/>
    <property type="match status" value="1"/>
</dbReference>
<evidence type="ECO:0000256" key="28">
    <source>
        <dbReference type="ARBA" id="ARBA00023285"/>
    </source>
</evidence>
<dbReference type="SMART" id="SM00965">
    <property type="entry name" value="STN"/>
    <property type="match status" value="1"/>
</dbReference>
<dbReference type="CDD" id="cd01347">
    <property type="entry name" value="ligand_gated_channel"/>
    <property type="match status" value="1"/>
</dbReference>
<evidence type="ECO:0000256" key="9">
    <source>
        <dbReference type="ARBA" id="ARBA00013031"/>
    </source>
</evidence>
<protein>
    <recommendedName>
        <fullName evidence="9 29">3-dehydroquinate synthase</fullName>
        <shortName evidence="29">DHQS</shortName>
        <ecNumber evidence="9 29">4.2.3.4</ecNumber>
    </recommendedName>
</protein>
<evidence type="ECO:0000256" key="5">
    <source>
        <dbReference type="ARBA" id="ARBA00004571"/>
    </source>
</evidence>
<organism evidence="34 35">
    <name type="scientific">Pseudomonas savastanoi</name>
    <name type="common">Pseudomonas syringae pv. savastanoi</name>
    <dbReference type="NCBI Taxonomy" id="29438"/>
    <lineage>
        <taxon>Bacteria</taxon>
        <taxon>Pseudomonadati</taxon>
        <taxon>Pseudomonadota</taxon>
        <taxon>Gammaproteobacteria</taxon>
        <taxon>Pseudomonadales</taxon>
        <taxon>Pseudomonadaceae</taxon>
        <taxon>Pseudomonas</taxon>
    </lineage>
</organism>
<evidence type="ECO:0000256" key="25">
    <source>
        <dbReference type="ARBA" id="ARBA00023170"/>
    </source>
</evidence>
<dbReference type="GO" id="GO:0038023">
    <property type="term" value="F:signaling receptor activity"/>
    <property type="evidence" value="ECO:0007669"/>
    <property type="project" value="InterPro"/>
</dbReference>
<dbReference type="AlphaFoldDB" id="A0A3M5FQE9"/>
<keyword evidence="22 31" id="KW-0798">TonB box</keyword>
<dbReference type="Pfam" id="PF07715">
    <property type="entry name" value="Plug"/>
    <property type="match status" value="1"/>
</dbReference>